<proteinExistence type="predicted"/>
<evidence type="ECO:0000313" key="2">
    <source>
        <dbReference type="EnsemblPlants" id="AUR62007872-RA:cds"/>
    </source>
</evidence>
<protein>
    <submittedName>
        <fullName evidence="2">Uncharacterized protein</fullName>
    </submittedName>
</protein>
<dbReference type="InterPro" id="IPR040378">
    <property type="entry name" value="BASL"/>
</dbReference>
<feature type="region of interest" description="Disordered" evidence="1">
    <location>
        <begin position="287"/>
        <end position="356"/>
    </location>
</feature>
<feature type="compositionally biased region" description="Low complexity" evidence="1">
    <location>
        <begin position="339"/>
        <end position="350"/>
    </location>
</feature>
<dbReference type="PANTHER" id="PTHR33914:SF2">
    <property type="entry name" value="OS02G0582100 PROTEIN"/>
    <property type="match status" value="1"/>
</dbReference>
<organism evidence="2 3">
    <name type="scientific">Chenopodium quinoa</name>
    <name type="common">Quinoa</name>
    <dbReference type="NCBI Taxonomy" id="63459"/>
    <lineage>
        <taxon>Eukaryota</taxon>
        <taxon>Viridiplantae</taxon>
        <taxon>Streptophyta</taxon>
        <taxon>Embryophyta</taxon>
        <taxon>Tracheophyta</taxon>
        <taxon>Spermatophyta</taxon>
        <taxon>Magnoliopsida</taxon>
        <taxon>eudicotyledons</taxon>
        <taxon>Gunneridae</taxon>
        <taxon>Pentapetalae</taxon>
        <taxon>Caryophyllales</taxon>
        <taxon>Chenopodiaceae</taxon>
        <taxon>Chenopodioideae</taxon>
        <taxon>Atripliceae</taxon>
        <taxon>Chenopodium</taxon>
    </lineage>
</organism>
<dbReference type="GO" id="GO:0009786">
    <property type="term" value="P:regulation of asymmetric cell division"/>
    <property type="evidence" value="ECO:0007669"/>
    <property type="project" value="InterPro"/>
</dbReference>
<feature type="compositionally biased region" description="Basic and acidic residues" evidence="1">
    <location>
        <begin position="386"/>
        <end position="399"/>
    </location>
</feature>
<reference evidence="2" key="2">
    <citation type="submission" date="2021-03" db="UniProtKB">
        <authorList>
            <consortium name="EnsemblPlants"/>
        </authorList>
    </citation>
    <scope>IDENTIFICATION</scope>
</reference>
<evidence type="ECO:0000313" key="3">
    <source>
        <dbReference type="Proteomes" id="UP000596660"/>
    </source>
</evidence>
<dbReference type="Gramene" id="AUR62007872-RA">
    <property type="protein sequence ID" value="AUR62007872-RA:cds"/>
    <property type="gene ID" value="AUR62007872"/>
</dbReference>
<feature type="region of interest" description="Disordered" evidence="1">
    <location>
        <begin position="386"/>
        <end position="415"/>
    </location>
</feature>
<keyword evidence="3" id="KW-1185">Reference proteome</keyword>
<accession>A0A803L7N3</accession>
<name>A0A803L7N3_CHEQI</name>
<dbReference type="EnsemblPlants" id="AUR62007872-RA">
    <property type="protein sequence ID" value="AUR62007872-RA:cds"/>
    <property type="gene ID" value="AUR62007872"/>
</dbReference>
<feature type="region of interest" description="Disordered" evidence="1">
    <location>
        <begin position="1"/>
        <end position="30"/>
    </location>
</feature>
<dbReference type="PANTHER" id="PTHR33914">
    <property type="entry name" value="18S PRE-RIBOSOMAL ASSEMBLY PROTEIN GAR2-LIKE PROTEIN"/>
    <property type="match status" value="1"/>
</dbReference>
<sequence>MAENDLVIGVQTSPRKSYNPFDSDDEDTNVKDNINGYDIKSFESTPDSLTFHLDSSDLSWEEAIIGHSRLLSNPNSADASNEEVLYRKDSELFTDKTVTECELPELFSYKDNGFHPVKDIGIDEGVPTHDKVWVKSLDDHNSKNMSTVLASNDNVDGDVLFTNDVEKRPFAQDMTEELVKESGVVHEALEKPYPADKCGSDDMLMADEFEHNSSKKQDASKIILHTEELVQSDDVVNGKKDPQVGEKDKVDCQKVMTDNEVPEEEHCKDSVPLEHVVTSVMNEVEATMESNEAQHSEKSSAQPAIVHEAEATTESNKAQHAEISPAQPSIMHEVESTMESNESQSEEASSIQPADKVNNNALSYDSKVESGSIILDFNAAATSSETAEKEISQKNEAVEKPPAAQSMSRDDVGSLPGTILDCGTDRRVHGETSFSAAMPPPSSITYMGPVAHSGNISLRSESSAGSTRSFAFPVLQAEWNTSPVRMAKADQRNLRKQKGWAHSFMCCKF</sequence>
<dbReference type="Proteomes" id="UP000596660">
    <property type="component" value="Unplaced"/>
</dbReference>
<dbReference type="OMA" id="ENTRDEW"/>
<evidence type="ECO:0000256" key="1">
    <source>
        <dbReference type="SAM" id="MobiDB-lite"/>
    </source>
</evidence>
<reference evidence="2" key="1">
    <citation type="journal article" date="2017" name="Nature">
        <title>The genome of Chenopodium quinoa.</title>
        <authorList>
            <person name="Jarvis D.E."/>
            <person name="Ho Y.S."/>
            <person name="Lightfoot D.J."/>
            <person name="Schmoeckel S.M."/>
            <person name="Li B."/>
            <person name="Borm T.J.A."/>
            <person name="Ohyanagi H."/>
            <person name="Mineta K."/>
            <person name="Michell C.T."/>
            <person name="Saber N."/>
            <person name="Kharbatia N.M."/>
            <person name="Rupper R.R."/>
            <person name="Sharp A.R."/>
            <person name="Dally N."/>
            <person name="Boughton B.A."/>
            <person name="Woo Y.H."/>
            <person name="Gao G."/>
            <person name="Schijlen E.G.W.M."/>
            <person name="Guo X."/>
            <person name="Momin A.A."/>
            <person name="Negrao S."/>
            <person name="Al-Babili S."/>
            <person name="Gehring C."/>
            <person name="Roessner U."/>
            <person name="Jung C."/>
            <person name="Murphy K."/>
            <person name="Arold S.T."/>
            <person name="Gojobori T."/>
            <person name="van der Linden C.G."/>
            <person name="van Loo E.N."/>
            <person name="Jellen E.N."/>
            <person name="Maughan P.J."/>
            <person name="Tester M."/>
        </authorList>
    </citation>
    <scope>NUCLEOTIDE SEQUENCE [LARGE SCALE GENOMIC DNA]</scope>
    <source>
        <strain evidence="2">cv. PI 614886</strain>
    </source>
</reference>
<dbReference type="AlphaFoldDB" id="A0A803L7N3"/>